<dbReference type="SMART" id="SM00327">
    <property type="entry name" value="VWA"/>
    <property type="match status" value="1"/>
</dbReference>
<comment type="subcellular location">
    <subcellularLocation>
        <location evidence="1 11">Nucleus</location>
    </subcellularLocation>
</comment>
<protein>
    <recommendedName>
        <fullName evidence="11">General transcription factor IIH subunit</fullName>
    </recommendedName>
</protein>
<evidence type="ECO:0000256" key="5">
    <source>
        <dbReference type="ARBA" id="ARBA00022771"/>
    </source>
</evidence>
<dbReference type="CDD" id="cd01453">
    <property type="entry name" value="vWA_transcription_factor_IIH_type"/>
    <property type="match status" value="1"/>
</dbReference>
<dbReference type="SUPFAM" id="SSF53300">
    <property type="entry name" value="vWA-like"/>
    <property type="match status" value="1"/>
</dbReference>
<dbReference type="InterPro" id="IPR012170">
    <property type="entry name" value="TFIIH_SSL1/p44"/>
</dbReference>
<dbReference type="InterPro" id="IPR002035">
    <property type="entry name" value="VWF_A"/>
</dbReference>
<dbReference type="OrthoDB" id="284275at2759"/>
<evidence type="ECO:0000256" key="12">
    <source>
        <dbReference type="PIRSR" id="PIRSR015919-1"/>
    </source>
</evidence>
<sequence>MDDEQEKGYKWETEYERTWEAIQENDAGSLQTSVNDIIHRAKKRRLQEAQSNAKLGMMRHLYIIIDMSEAMSIPDLKPTRLASSLKLLEYFVEEYFDQNPISQLGILVTRNKRCDKLTELGGNPKKHIAKLQEQAKQECKGEASLQNCLKVAAQTLQHMPSHTSREVLIIYGALSTCDPSGIHATIKHIKELNIRCSVIGLSAELRICKTICQETNGQYNVILDESHFKDLLHQFVTPPPATVKTDSSLIRMGFPSHQGSGSEGGVTKPSMCMCHLDSKSKEGFSVEGYFCPNCKSKYCELPVECKACGLILVSAPHIARSYHHLFPLDAYTEIPIQQLPPEQRICSACCVAIKDQTIQQCQSCKHLYCTDCDILIHETLHTCPGCAGTTSSTTTRPTNGHDASVS</sequence>
<evidence type="ECO:0000256" key="1">
    <source>
        <dbReference type="ARBA" id="ARBA00004123"/>
    </source>
</evidence>
<dbReference type="SMART" id="SM01047">
    <property type="entry name" value="C1_4"/>
    <property type="match status" value="1"/>
</dbReference>
<dbReference type="FunFam" id="3.40.50.410:FF:000015">
    <property type="entry name" value="General transcription factor IIH subunit 2"/>
    <property type="match status" value="1"/>
</dbReference>
<evidence type="ECO:0000256" key="6">
    <source>
        <dbReference type="ARBA" id="ARBA00022833"/>
    </source>
</evidence>
<keyword evidence="10 11" id="KW-0539">Nucleus</keyword>
<evidence type="ECO:0000256" key="10">
    <source>
        <dbReference type="ARBA" id="ARBA00023242"/>
    </source>
</evidence>
<feature type="domain" description="RING-type" evidence="14">
    <location>
        <begin position="346"/>
        <end position="386"/>
    </location>
</feature>
<dbReference type="GO" id="GO:0006357">
    <property type="term" value="P:regulation of transcription by RNA polymerase II"/>
    <property type="evidence" value="ECO:0007669"/>
    <property type="project" value="TreeGrafter"/>
</dbReference>
<comment type="similarity">
    <text evidence="2 11">Belongs to the GTF2H2 family.</text>
</comment>
<dbReference type="GO" id="GO:0006289">
    <property type="term" value="P:nucleotide-excision repair"/>
    <property type="evidence" value="ECO:0007669"/>
    <property type="project" value="UniProtKB-UniRule"/>
</dbReference>
<evidence type="ECO:0000256" key="4">
    <source>
        <dbReference type="ARBA" id="ARBA00022763"/>
    </source>
</evidence>
<keyword evidence="5 13" id="KW-0863">Zinc-finger</keyword>
<evidence type="ECO:0000259" key="14">
    <source>
        <dbReference type="PROSITE" id="PS50089"/>
    </source>
</evidence>
<reference evidence="15" key="1">
    <citation type="submission" date="2022-03" db="EMBL/GenBank/DDBJ databases">
        <authorList>
            <person name="Martin C."/>
        </authorList>
    </citation>
    <scope>NUCLEOTIDE SEQUENCE</scope>
</reference>
<keyword evidence="9" id="KW-0234">DNA repair</keyword>
<dbReference type="GO" id="GO:0008270">
    <property type="term" value="F:zinc ion binding"/>
    <property type="evidence" value="ECO:0007669"/>
    <property type="project" value="UniProtKB-UniRule"/>
</dbReference>
<keyword evidence="7 11" id="KW-0805">Transcription regulation</keyword>
<dbReference type="InterPro" id="IPR046349">
    <property type="entry name" value="C1-like_sf"/>
</dbReference>
<dbReference type="Pfam" id="PF04056">
    <property type="entry name" value="Ssl1"/>
    <property type="match status" value="1"/>
</dbReference>
<keyword evidence="16" id="KW-1185">Reference proteome</keyword>
<comment type="caution">
    <text evidence="15">The sequence shown here is derived from an EMBL/GenBank/DDBJ whole genome shotgun (WGS) entry which is preliminary data.</text>
</comment>
<keyword evidence="4" id="KW-0227">DNA damage</keyword>
<accession>A0A8S4N2C1</accession>
<evidence type="ECO:0000256" key="2">
    <source>
        <dbReference type="ARBA" id="ARBA00006092"/>
    </source>
</evidence>
<gene>
    <name evidence="15" type="ORF">OFUS_LOCUS2692</name>
</gene>
<dbReference type="InterPro" id="IPR004595">
    <property type="entry name" value="TFIIH_C1-like_dom"/>
</dbReference>
<evidence type="ECO:0000256" key="13">
    <source>
        <dbReference type="PROSITE-ProRule" id="PRU00175"/>
    </source>
</evidence>
<name>A0A8S4N2C1_OWEFU</name>
<keyword evidence="3 11" id="KW-0479">Metal-binding</keyword>
<evidence type="ECO:0000256" key="11">
    <source>
        <dbReference type="PIRNR" id="PIRNR015919"/>
    </source>
</evidence>
<dbReference type="PROSITE" id="PS50089">
    <property type="entry name" value="ZF_RING_2"/>
    <property type="match status" value="1"/>
</dbReference>
<evidence type="ECO:0000256" key="9">
    <source>
        <dbReference type="ARBA" id="ARBA00023204"/>
    </source>
</evidence>
<dbReference type="InterPro" id="IPR013083">
    <property type="entry name" value="Znf_RING/FYVE/PHD"/>
</dbReference>
<dbReference type="EMBL" id="CAIIXF020000001">
    <property type="protein sequence ID" value="CAH1775381.1"/>
    <property type="molecule type" value="Genomic_DNA"/>
</dbReference>
<dbReference type="InterPro" id="IPR001841">
    <property type="entry name" value="Znf_RING"/>
</dbReference>
<evidence type="ECO:0000256" key="8">
    <source>
        <dbReference type="ARBA" id="ARBA00023163"/>
    </source>
</evidence>
<dbReference type="Gene3D" id="3.30.40.10">
    <property type="entry name" value="Zinc/RING finger domain, C3HC4 (zinc finger)"/>
    <property type="match status" value="1"/>
</dbReference>
<dbReference type="NCBIfam" id="TIGR00622">
    <property type="entry name" value="ssl1"/>
    <property type="match status" value="1"/>
</dbReference>
<dbReference type="Proteomes" id="UP000749559">
    <property type="component" value="Unassembled WGS sequence"/>
</dbReference>
<proteinExistence type="inferred from homology"/>
<dbReference type="PANTHER" id="PTHR12695">
    <property type="entry name" value="GENERAL TRANSCRIPTION FACTOR IIH SUBUNIT 2"/>
    <property type="match status" value="1"/>
</dbReference>
<evidence type="ECO:0000256" key="7">
    <source>
        <dbReference type="ARBA" id="ARBA00023015"/>
    </source>
</evidence>
<organism evidence="15 16">
    <name type="scientific">Owenia fusiformis</name>
    <name type="common">Polychaete worm</name>
    <dbReference type="NCBI Taxonomy" id="6347"/>
    <lineage>
        <taxon>Eukaryota</taxon>
        <taxon>Metazoa</taxon>
        <taxon>Spiralia</taxon>
        <taxon>Lophotrochozoa</taxon>
        <taxon>Annelida</taxon>
        <taxon>Polychaeta</taxon>
        <taxon>Sedentaria</taxon>
        <taxon>Canalipalpata</taxon>
        <taxon>Sabellida</taxon>
        <taxon>Oweniida</taxon>
        <taxon>Oweniidae</taxon>
        <taxon>Owenia</taxon>
    </lineage>
</organism>
<evidence type="ECO:0000313" key="16">
    <source>
        <dbReference type="Proteomes" id="UP000749559"/>
    </source>
</evidence>
<keyword evidence="6 11" id="KW-0862">Zinc</keyword>
<dbReference type="PANTHER" id="PTHR12695:SF2">
    <property type="entry name" value="GENERAL TRANSCRIPTION FACTOR IIH SUBUNIT 2-RELATED"/>
    <property type="match status" value="1"/>
</dbReference>
<dbReference type="InterPro" id="IPR036465">
    <property type="entry name" value="vWFA_dom_sf"/>
</dbReference>
<dbReference type="InterPro" id="IPR007198">
    <property type="entry name" value="Ssl1-like"/>
</dbReference>
<dbReference type="Pfam" id="PF07975">
    <property type="entry name" value="C1_4"/>
    <property type="match status" value="1"/>
</dbReference>
<dbReference type="Gene3D" id="3.40.50.410">
    <property type="entry name" value="von Willebrand factor, type A domain"/>
    <property type="match status" value="1"/>
</dbReference>
<dbReference type="GO" id="GO:0000439">
    <property type="term" value="C:transcription factor TFIIH core complex"/>
    <property type="evidence" value="ECO:0007669"/>
    <property type="project" value="InterPro"/>
</dbReference>
<evidence type="ECO:0000256" key="3">
    <source>
        <dbReference type="ARBA" id="ARBA00022723"/>
    </source>
</evidence>
<dbReference type="PIRSF" id="PIRSF015919">
    <property type="entry name" value="TFIIH_SSL1"/>
    <property type="match status" value="1"/>
</dbReference>
<dbReference type="GO" id="GO:0006351">
    <property type="term" value="P:DNA-templated transcription"/>
    <property type="evidence" value="ECO:0007669"/>
    <property type="project" value="InterPro"/>
</dbReference>
<feature type="zinc finger region" description="C4-type" evidence="12">
    <location>
        <begin position="291"/>
        <end position="308"/>
    </location>
</feature>
<evidence type="ECO:0000313" key="15">
    <source>
        <dbReference type="EMBL" id="CAH1775381.1"/>
    </source>
</evidence>
<dbReference type="SUPFAM" id="SSF57889">
    <property type="entry name" value="Cysteine-rich domain"/>
    <property type="match status" value="1"/>
</dbReference>
<keyword evidence="8 11" id="KW-0804">Transcription</keyword>
<dbReference type="GO" id="GO:0005675">
    <property type="term" value="C:transcription factor TFIIH holo complex"/>
    <property type="evidence" value="ECO:0007669"/>
    <property type="project" value="UniProtKB-UniRule"/>
</dbReference>
<dbReference type="AlphaFoldDB" id="A0A8S4N2C1"/>